<keyword evidence="9" id="KW-1185">Reference proteome</keyword>
<evidence type="ECO:0000256" key="6">
    <source>
        <dbReference type="SAM" id="MobiDB-lite"/>
    </source>
</evidence>
<dbReference type="Pfam" id="PF01529">
    <property type="entry name" value="DHHC"/>
    <property type="match status" value="1"/>
</dbReference>
<evidence type="ECO:0000256" key="5">
    <source>
        <dbReference type="RuleBase" id="RU079119"/>
    </source>
</evidence>
<feature type="transmembrane region" description="Helical" evidence="5">
    <location>
        <begin position="501"/>
        <end position="523"/>
    </location>
</feature>
<evidence type="ECO:0000256" key="4">
    <source>
        <dbReference type="ARBA" id="ARBA00023136"/>
    </source>
</evidence>
<evidence type="ECO:0000313" key="9">
    <source>
        <dbReference type="Proteomes" id="UP000683925"/>
    </source>
</evidence>
<feature type="transmembrane region" description="Helical" evidence="5">
    <location>
        <begin position="410"/>
        <end position="427"/>
    </location>
</feature>
<dbReference type="InterPro" id="IPR001594">
    <property type="entry name" value="Palmitoyltrfase_DHHC"/>
</dbReference>
<evidence type="ECO:0000256" key="1">
    <source>
        <dbReference type="ARBA" id="ARBA00004141"/>
    </source>
</evidence>
<dbReference type="AlphaFoldDB" id="A0A8S1YFB3"/>
<dbReference type="OMA" id="ETDHYMA"/>
<keyword evidence="5" id="KW-0808">Transferase</keyword>
<dbReference type="EC" id="2.3.1.225" evidence="5"/>
<feature type="region of interest" description="Disordered" evidence="6">
    <location>
        <begin position="628"/>
        <end position="650"/>
    </location>
</feature>
<keyword evidence="2 5" id="KW-0812">Transmembrane</keyword>
<dbReference type="GO" id="GO:0019706">
    <property type="term" value="F:protein-cysteine S-palmitoyltransferase activity"/>
    <property type="evidence" value="ECO:0007669"/>
    <property type="project" value="UniProtKB-EC"/>
</dbReference>
<dbReference type="GO" id="GO:0016020">
    <property type="term" value="C:membrane"/>
    <property type="evidence" value="ECO:0007669"/>
    <property type="project" value="UniProtKB-SubCell"/>
</dbReference>
<evidence type="ECO:0000256" key="3">
    <source>
        <dbReference type="ARBA" id="ARBA00022989"/>
    </source>
</evidence>
<feature type="transmembrane region" description="Helical" evidence="5">
    <location>
        <begin position="384"/>
        <end position="404"/>
    </location>
</feature>
<feature type="transmembrane region" description="Helical" evidence="5">
    <location>
        <begin position="529"/>
        <end position="552"/>
    </location>
</feature>
<proteinExistence type="inferred from homology"/>
<comment type="catalytic activity">
    <reaction evidence="5">
        <text>L-cysteinyl-[protein] + hexadecanoyl-CoA = S-hexadecanoyl-L-cysteinyl-[protein] + CoA</text>
        <dbReference type="Rhea" id="RHEA:36683"/>
        <dbReference type="Rhea" id="RHEA-COMP:10131"/>
        <dbReference type="Rhea" id="RHEA-COMP:11032"/>
        <dbReference type="ChEBI" id="CHEBI:29950"/>
        <dbReference type="ChEBI" id="CHEBI:57287"/>
        <dbReference type="ChEBI" id="CHEBI:57379"/>
        <dbReference type="ChEBI" id="CHEBI:74151"/>
        <dbReference type="EC" id="2.3.1.225"/>
    </reaction>
</comment>
<evidence type="ECO:0000259" key="7">
    <source>
        <dbReference type="Pfam" id="PF01529"/>
    </source>
</evidence>
<organism evidence="8 9">
    <name type="scientific">Paramecium octaurelia</name>
    <dbReference type="NCBI Taxonomy" id="43137"/>
    <lineage>
        <taxon>Eukaryota</taxon>
        <taxon>Sar</taxon>
        <taxon>Alveolata</taxon>
        <taxon>Ciliophora</taxon>
        <taxon>Intramacronucleata</taxon>
        <taxon>Oligohymenophorea</taxon>
        <taxon>Peniculida</taxon>
        <taxon>Parameciidae</taxon>
        <taxon>Paramecium</taxon>
    </lineage>
</organism>
<accession>A0A8S1YFB3</accession>
<evidence type="ECO:0000256" key="2">
    <source>
        <dbReference type="ARBA" id="ARBA00022692"/>
    </source>
</evidence>
<dbReference type="OrthoDB" id="285745at2759"/>
<dbReference type="PANTHER" id="PTHR47112:SF1">
    <property type="entry name" value="PX DOMAIN-CONTAINING PROTEIN"/>
    <property type="match status" value="1"/>
</dbReference>
<sequence length="727" mass="85709">MNSFSLLCNLINYFNMQRSQSFSELKVLNNCIPIEFFEQKGPQYYQNQFQQYQTIFQQSFALHTRLCQTPLQKYQNYDLGNTVIKQGTVQIKINSGSFTKTSIILTREKLVIVEDKQWGQVYNLRYLAFTLAQCNKNQFKLFKLEFKQYKKIIIFKCNDDIEGKLWYQSIRMIEEKFLNEIEKLLVKELYFGADFVREEEFLNWAETGDILLFETDHYMAKLQRGITRSKFDHVGMVVRDKYSNDVLVFDVKNEAGVDQEFWKYFMKQNNLYRKVAVRKLLNVDRETINSKLLEFIDKVKDQDYEINMMKLLQQQSDGLINKGYFCSELIAKAYKYCDLLPQQKASSTYWPVTFQKSLKLLNQAQLSEPIIILHGFQCKTGINYYQIGVAILYIGHYLIILFQTLDYNQLWILVTIFSFIISIFWFVTTTIDPTDREIYIQQKLKEKKVKYETKLNCYCKVCQAYVKAPSKHCKQCNRCTELFDHHCIWLNNCIGLRNYKYFFILIVLLEFYLITVLIISIFVNKILSYIYMGLTIILMIPVTFLLVMHIYFRCKNMTTYDYVLSRRKIDQKSSQDKQQDGTSNQTNLQTNIISRNFLQQTNINVQTAPPKPNLIKKVIDWDQEEADVEEGDSYHAKEPLPLPSSKSSARQMDSQCNSAHKMSCPNTLRGNISTIQLTETKPIRSLFNVKDFQQMIENQLVNNVNEGSIIQFDSKHSQKTNQIEINI</sequence>
<comment type="similarity">
    <text evidence="5">Belongs to the DHHC palmitoyltransferase family.</text>
</comment>
<dbReference type="Proteomes" id="UP000683925">
    <property type="component" value="Unassembled WGS sequence"/>
</dbReference>
<feature type="domain" description="Palmitoyltransferase DHHC" evidence="7">
    <location>
        <begin position="455"/>
        <end position="563"/>
    </location>
</feature>
<dbReference type="Pfam" id="PF05708">
    <property type="entry name" value="Peptidase_C92"/>
    <property type="match status" value="1"/>
</dbReference>
<keyword evidence="4 5" id="KW-0472">Membrane</keyword>
<protein>
    <recommendedName>
        <fullName evidence="5">Palmitoyltransferase</fullName>
        <ecNumber evidence="5">2.3.1.225</ecNumber>
    </recommendedName>
</protein>
<dbReference type="InterPro" id="IPR024453">
    <property type="entry name" value="Peptidase_C92"/>
</dbReference>
<reference evidence="8" key="1">
    <citation type="submission" date="2021-01" db="EMBL/GenBank/DDBJ databases">
        <authorList>
            <consortium name="Genoscope - CEA"/>
            <person name="William W."/>
        </authorList>
    </citation>
    <scope>NUCLEOTIDE SEQUENCE</scope>
</reference>
<comment type="domain">
    <text evidence="5">The DHHC domain is required for palmitoyltransferase activity.</text>
</comment>
<comment type="caution">
    <text evidence="8">The sequence shown here is derived from an EMBL/GenBank/DDBJ whole genome shotgun (WGS) entry which is preliminary data.</text>
</comment>
<evidence type="ECO:0000313" key="8">
    <source>
        <dbReference type="EMBL" id="CAD8210174.1"/>
    </source>
</evidence>
<comment type="subcellular location">
    <subcellularLocation>
        <location evidence="1">Membrane</location>
        <topology evidence="1">Multi-pass membrane protein</topology>
    </subcellularLocation>
</comment>
<keyword evidence="5" id="KW-0012">Acyltransferase</keyword>
<name>A0A8S1YFB3_PAROT</name>
<dbReference type="EMBL" id="CAJJDP010000152">
    <property type="protein sequence ID" value="CAD8210174.1"/>
    <property type="molecule type" value="Genomic_DNA"/>
</dbReference>
<gene>
    <name evidence="8" type="ORF">POCTA_138.1.T1500031</name>
</gene>
<keyword evidence="3 5" id="KW-1133">Transmembrane helix</keyword>
<dbReference type="PROSITE" id="PS50216">
    <property type="entry name" value="DHHC"/>
    <property type="match status" value="1"/>
</dbReference>
<dbReference type="PANTHER" id="PTHR47112">
    <property type="entry name" value="PX DOMAIN-CONTAINING PROTEIN"/>
    <property type="match status" value="1"/>
</dbReference>